<evidence type="ECO:0000313" key="9">
    <source>
        <dbReference type="Proteomes" id="UP000219972"/>
    </source>
</evidence>
<dbReference type="InterPro" id="IPR004089">
    <property type="entry name" value="MCPsignal_dom"/>
</dbReference>
<dbReference type="PROSITE" id="PS50885">
    <property type="entry name" value="HAMP"/>
    <property type="match status" value="2"/>
</dbReference>
<dbReference type="EMBL" id="NWSL01000002">
    <property type="protein sequence ID" value="PDS52912.1"/>
    <property type="molecule type" value="Genomic_DNA"/>
</dbReference>
<protein>
    <submittedName>
        <fullName evidence="8">Methyl-accepting chemotaxis protein</fullName>
    </submittedName>
</protein>
<feature type="domain" description="HAMP" evidence="7">
    <location>
        <begin position="294"/>
        <end position="346"/>
    </location>
</feature>
<dbReference type="Pfam" id="PF05227">
    <property type="entry name" value="CHASE3"/>
    <property type="match status" value="1"/>
</dbReference>
<evidence type="ECO:0000313" key="8">
    <source>
        <dbReference type="EMBL" id="PDS52912.1"/>
    </source>
</evidence>
<keyword evidence="9" id="KW-1185">Reference proteome</keyword>
<evidence type="ECO:0000256" key="2">
    <source>
        <dbReference type="ARBA" id="ARBA00029447"/>
    </source>
</evidence>
<keyword evidence="1" id="KW-0145">Chemotaxis</keyword>
<dbReference type="CDD" id="cd06225">
    <property type="entry name" value="HAMP"/>
    <property type="match status" value="1"/>
</dbReference>
<dbReference type="PANTHER" id="PTHR43531">
    <property type="entry name" value="PROTEIN ICFG"/>
    <property type="match status" value="1"/>
</dbReference>
<dbReference type="CDD" id="cd19410">
    <property type="entry name" value="HK9-like_sensor"/>
    <property type="match status" value="1"/>
</dbReference>
<comment type="similarity">
    <text evidence="2">Belongs to the methyl-accepting chemotaxis (MCP) protein family.</text>
</comment>
<sequence>MLSFFNNIKILGKIALVFFLLLAVSTTVNLVSYNSLASQEKAATWTEHTYTVLGTVNSIVAAMVDQETGMRGYLVSGDNNFLAPQKAGAESFTASLQKAKQLTSDNPAQQKRLDELEALANGWSAAVVAQETKLMATKETMQQARDLEASGVGKKWMDGIRAKAAEIMDVEEKLLATRSAEAADAAASARFTIIAGSIGMIVFGLLVLLALNTAMIGPLAAITGVMRKLAEGDTSIAVSGAERRDEIGAMATAVEVFRQAAVTNSELEAEAAATGERRAKEQEEINRIKETEAGHLAFATQNIATGLKRLASGDLACQLTEAFAPNFEALRHDFNQSVRQLSTTLSEISSSISAMDNGTREIAAGAQDLSRRTEQQASSLEETAAALDQITTNVANSTKRTDEARAVAGRANQSAVRSAEVVSHAEEAMRKIEESSQQISNIIGVIDEIAFQTNLLALNAGVEAARAGDAGKGFAVVAQEVRELAQRSAKAAKEIKELIHNSSSEVENGVKLVRDTGEALKTIGGFIVEINGHMESITISAREQSTGLVEVNTAVNSMDQTTQQNAAMVEQSTAASNTLAQEAAKLRNLVSEFKLDGAQTNAPRAAAPDSRPVASPARALGQKIAGAFSGRTAAATAHAAREWESF</sequence>
<accession>A0ABX4JDP4</accession>
<dbReference type="PROSITE" id="PS50192">
    <property type="entry name" value="T_SNARE"/>
    <property type="match status" value="1"/>
</dbReference>
<dbReference type="SMART" id="SM00304">
    <property type="entry name" value="HAMP"/>
    <property type="match status" value="2"/>
</dbReference>
<dbReference type="Gene3D" id="1.10.287.950">
    <property type="entry name" value="Methyl-accepting chemotaxis protein"/>
    <property type="match status" value="1"/>
</dbReference>
<name>A0ABX4JDP4_9HYPH</name>
<evidence type="ECO:0000256" key="1">
    <source>
        <dbReference type="ARBA" id="ARBA00022500"/>
    </source>
</evidence>
<dbReference type="CDD" id="cd11386">
    <property type="entry name" value="MCP_signal"/>
    <property type="match status" value="1"/>
</dbReference>
<dbReference type="Gene3D" id="1.10.8.500">
    <property type="entry name" value="HAMP domain in histidine kinase"/>
    <property type="match status" value="1"/>
</dbReference>
<feature type="domain" description="T-SNARE coiled-coil homology" evidence="6">
    <location>
        <begin position="342"/>
        <end position="404"/>
    </location>
</feature>
<dbReference type="PROSITE" id="PS50111">
    <property type="entry name" value="CHEMOTAXIS_TRANSDUC_2"/>
    <property type="match status" value="1"/>
</dbReference>
<feature type="domain" description="HAMP" evidence="7">
    <location>
        <begin position="213"/>
        <end position="266"/>
    </location>
</feature>
<evidence type="ECO:0000259" key="5">
    <source>
        <dbReference type="PROSITE" id="PS50111"/>
    </source>
</evidence>
<evidence type="ECO:0000256" key="3">
    <source>
        <dbReference type="PROSITE-ProRule" id="PRU00284"/>
    </source>
</evidence>
<keyword evidence="3" id="KW-0807">Transducer</keyword>
<keyword evidence="4" id="KW-0812">Transmembrane</keyword>
<organism evidence="8 9">
    <name type="scientific">Rhizobium anhuiense</name>
    <dbReference type="NCBI Taxonomy" id="1184720"/>
    <lineage>
        <taxon>Bacteria</taxon>
        <taxon>Pseudomonadati</taxon>
        <taxon>Pseudomonadota</taxon>
        <taxon>Alphaproteobacteria</taxon>
        <taxon>Hyphomicrobiales</taxon>
        <taxon>Rhizobiaceae</taxon>
        <taxon>Rhizobium/Agrobacterium group</taxon>
        <taxon>Rhizobium</taxon>
    </lineage>
</organism>
<dbReference type="Proteomes" id="UP000219972">
    <property type="component" value="Unassembled WGS sequence"/>
</dbReference>
<dbReference type="Pfam" id="PF00015">
    <property type="entry name" value="MCPsignal"/>
    <property type="match status" value="1"/>
</dbReference>
<dbReference type="InterPro" id="IPR051310">
    <property type="entry name" value="MCP_chemotaxis"/>
</dbReference>
<comment type="caution">
    <text evidence="8">The sequence shown here is derived from an EMBL/GenBank/DDBJ whole genome shotgun (WGS) entry which is preliminary data.</text>
</comment>
<feature type="transmembrane region" description="Helical" evidence="4">
    <location>
        <begin position="198"/>
        <end position="222"/>
    </location>
</feature>
<feature type="domain" description="Methyl-accepting transducer" evidence="5">
    <location>
        <begin position="351"/>
        <end position="580"/>
    </location>
</feature>
<gene>
    <name evidence="8" type="ORF">CO662_05150</name>
</gene>
<dbReference type="PANTHER" id="PTHR43531:SF11">
    <property type="entry name" value="METHYL-ACCEPTING CHEMOTAXIS PROTEIN 3"/>
    <property type="match status" value="1"/>
</dbReference>
<keyword evidence="4" id="KW-0472">Membrane</keyword>
<evidence type="ECO:0000259" key="6">
    <source>
        <dbReference type="PROSITE" id="PS50192"/>
    </source>
</evidence>
<evidence type="ECO:0000256" key="4">
    <source>
        <dbReference type="SAM" id="Phobius"/>
    </source>
</evidence>
<dbReference type="RefSeq" id="WP_047614722.1">
    <property type="nucleotide sequence ID" value="NZ_NWSK01000002.1"/>
</dbReference>
<dbReference type="InterPro" id="IPR007891">
    <property type="entry name" value="CHASE3"/>
</dbReference>
<dbReference type="Pfam" id="PF00672">
    <property type="entry name" value="HAMP"/>
    <property type="match status" value="1"/>
</dbReference>
<dbReference type="SUPFAM" id="SSF58104">
    <property type="entry name" value="Methyl-accepting chemotaxis protein (MCP) signaling domain"/>
    <property type="match status" value="1"/>
</dbReference>
<reference evidence="8 9" key="1">
    <citation type="submission" date="2017-09" db="EMBL/GenBank/DDBJ databases">
        <title>Comparative genomics of rhizobia isolated from Phaseolus vulgaris in China.</title>
        <authorList>
            <person name="Tong W."/>
        </authorList>
    </citation>
    <scope>NUCLEOTIDE SEQUENCE [LARGE SCALE GENOMIC DNA]</scope>
    <source>
        <strain evidence="8 9">Y27</strain>
    </source>
</reference>
<dbReference type="InterPro" id="IPR000727">
    <property type="entry name" value="T_SNARE_dom"/>
</dbReference>
<dbReference type="SUPFAM" id="SSF158472">
    <property type="entry name" value="HAMP domain-like"/>
    <property type="match status" value="1"/>
</dbReference>
<dbReference type="InterPro" id="IPR003660">
    <property type="entry name" value="HAMP_dom"/>
</dbReference>
<dbReference type="SMART" id="SM00283">
    <property type="entry name" value="MA"/>
    <property type="match status" value="1"/>
</dbReference>
<evidence type="ECO:0000259" key="7">
    <source>
        <dbReference type="PROSITE" id="PS50885"/>
    </source>
</evidence>
<proteinExistence type="inferred from homology"/>
<keyword evidence="4" id="KW-1133">Transmembrane helix</keyword>